<name>A0A8S5TCX1_9VIRU</name>
<dbReference type="EMBL" id="BK032802">
    <property type="protein sequence ID" value="DAF61110.1"/>
    <property type="molecule type" value="Genomic_DNA"/>
</dbReference>
<sequence>MGIYLDGTKTTELHRARGAVHGFANSLSGALFQNEADRARDCQVYRGLESVRGMCSQVFWMIYFNEESSRYVAQLMMEWSRVRKMLPGEYSEDSCEFNILKMARVLVEAVSDTITESECEKA</sequence>
<accession>A0A8S5TCX1</accession>
<organism evidence="1">
    <name type="scientific">Phage sp. ctesc4</name>
    <dbReference type="NCBI Taxonomy" id="2828008"/>
    <lineage>
        <taxon>Viruses</taxon>
    </lineage>
</organism>
<proteinExistence type="predicted"/>
<reference evidence="1" key="1">
    <citation type="journal article" date="2021" name="Proc. Natl. Acad. Sci. U.S.A.">
        <title>A Catalog of Tens of Thousands of Viruses from Human Metagenomes Reveals Hidden Associations with Chronic Diseases.</title>
        <authorList>
            <person name="Tisza M.J."/>
            <person name="Buck C.B."/>
        </authorList>
    </citation>
    <scope>NUCLEOTIDE SEQUENCE</scope>
    <source>
        <strain evidence="1">Ctesc4</strain>
    </source>
</reference>
<evidence type="ECO:0000313" key="1">
    <source>
        <dbReference type="EMBL" id="DAF61110.1"/>
    </source>
</evidence>
<protein>
    <submittedName>
        <fullName evidence="1">Uncharacterized protein</fullName>
    </submittedName>
</protein>